<accession>A0A350P8V8</accession>
<gene>
    <name evidence="1" type="ORF">DCW74_18565</name>
</gene>
<sequence>FVHYAKNATSDIEAFLYARFLQPAYQGSIADLTAWVQEKYPKQDLRKVLLIEIDNVRQDIDNVRNMCATGMLDHATAATKISALQKELRSHIQAVRSISDGMDRRGLLLAGADRCLRELMQTFDGQPAIQQLLDDSALLVWTTIEKEEKT</sequence>
<dbReference type="EMBL" id="DNAN01000648">
    <property type="protein sequence ID" value="HAW77725.1"/>
    <property type="molecule type" value="Genomic_DNA"/>
</dbReference>
<evidence type="ECO:0000313" key="1">
    <source>
        <dbReference type="EMBL" id="HAW77725.1"/>
    </source>
</evidence>
<organism evidence="1 2">
    <name type="scientific">Alteromonas australica</name>
    <dbReference type="NCBI Taxonomy" id="589873"/>
    <lineage>
        <taxon>Bacteria</taxon>
        <taxon>Pseudomonadati</taxon>
        <taxon>Pseudomonadota</taxon>
        <taxon>Gammaproteobacteria</taxon>
        <taxon>Alteromonadales</taxon>
        <taxon>Alteromonadaceae</taxon>
        <taxon>Alteromonas/Salinimonas group</taxon>
        <taxon>Alteromonas</taxon>
    </lineage>
</organism>
<dbReference type="Proteomes" id="UP000263517">
    <property type="component" value="Unassembled WGS sequence"/>
</dbReference>
<feature type="non-terminal residue" evidence="1">
    <location>
        <position position="1"/>
    </location>
</feature>
<comment type="caution">
    <text evidence="1">The sequence shown here is derived from an EMBL/GenBank/DDBJ whole genome shotgun (WGS) entry which is preliminary data.</text>
</comment>
<reference evidence="1 2" key="1">
    <citation type="journal article" date="2018" name="Nat. Biotechnol.">
        <title>A standardized bacterial taxonomy based on genome phylogeny substantially revises the tree of life.</title>
        <authorList>
            <person name="Parks D.H."/>
            <person name="Chuvochina M."/>
            <person name="Waite D.W."/>
            <person name="Rinke C."/>
            <person name="Skarshewski A."/>
            <person name="Chaumeil P.A."/>
            <person name="Hugenholtz P."/>
        </authorList>
    </citation>
    <scope>NUCLEOTIDE SEQUENCE [LARGE SCALE GENOMIC DNA]</scope>
    <source>
        <strain evidence="1">UBA11978</strain>
    </source>
</reference>
<protein>
    <submittedName>
        <fullName evidence="1">Uncharacterized protein</fullName>
    </submittedName>
</protein>
<name>A0A350P8V8_9ALTE</name>
<proteinExistence type="predicted"/>
<evidence type="ECO:0000313" key="2">
    <source>
        <dbReference type="Proteomes" id="UP000263517"/>
    </source>
</evidence>
<dbReference type="AlphaFoldDB" id="A0A350P8V8"/>